<dbReference type="Proteomes" id="UP000095009">
    <property type="component" value="Unassembled WGS sequence"/>
</dbReference>
<evidence type="ECO:0000313" key="2">
    <source>
        <dbReference type="Proteomes" id="UP000095009"/>
    </source>
</evidence>
<gene>
    <name evidence="1" type="ORF">NADFUDRAFT_51332</name>
</gene>
<name>A0A1E3PLA0_9ASCO</name>
<dbReference type="InterPro" id="IPR015422">
    <property type="entry name" value="PyrdxlP-dep_Trfase_small"/>
</dbReference>
<dbReference type="SUPFAM" id="SSF53383">
    <property type="entry name" value="PLP-dependent transferases"/>
    <property type="match status" value="1"/>
</dbReference>
<evidence type="ECO:0008006" key="3">
    <source>
        <dbReference type="Google" id="ProtNLM"/>
    </source>
</evidence>
<accession>A0A1E3PLA0</accession>
<dbReference type="EMBL" id="KV454409">
    <property type="protein sequence ID" value="ODQ66060.1"/>
    <property type="molecule type" value="Genomic_DNA"/>
</dbReference>
<keyword evidence="2" id="KW-1185">Reference proteome</keyword>
<reference evidence="1 2" key="1">
    <citation type="journal article" date="2016" name="Proc. Natl. Acad. Sci. U.S.A.">
        <title>Comparative genomics of biotechnologically important yeasts.</title>
        <authorList>
            <person name="Riley R."/>
            <person name="Haridas S."/>
            <person name="Wolfe K.H."/>
            <person name="Lopes M.R."/>
            <person name="Hittinger C.T."/>
            <person name="Goeker M."/>
            <person name="Salamov A.A."/>
            <person name="Wisecaver J.H."/>
            <person name="Long T.M."/>
            <person name="Calvey C.H."/>
            <person name="Aerts A.L."/>
            <person name="Barry K.W."/>
            <person name="Choi C."/>
            <person name="Clum A."/>
            <person name="Coughlan A.Y."/>
            <person name="Deshpande S."/>
            <person name="Douglass A.P."/>
            <person name="Hanson S.J."/>
            <person name="Klenk H.-P."/>
            <person name="LaButti K.M."/>
            <person name="Lapidus A."/>
            <person name="Lindquist E.A."/>
            <person name="Lipzen A.M."/>
            <person name="Meier-Kolthoff J.P."/>
            <person name="Ohm R.A."/>
            <person name="Otillar R.P."/>
            <person name="Pangilinan J.L."/>
            <person name="Peng Y."/>
            <person name="Rokas A."/>
            <person name="Rosa C.A."/>
            <person name="Scheuner C."/>
            <person name="Sibirny A.A."/>
            <person name="Slot J.C."/>
            <person name="Stielow J.B."/>
            <person name="Sun H."/>
            <person name="Kurtzman C.P."/>
            <person name="Blackwell M."/>
            <person name="Grigoriev I.V."/>
            <person name="Jeffries T.W."/>
        </authorList>
    </citation>
    <scope>NUCLEOTIDE SEQUENCE [LARGE SCALE GENOMIC DNA]</scope>
    <source>
        <strain evidence="1 2">DSM 6958</strain>
    </source>
</reference>
<dbReference type="InterPro" id="IPR015424">
    <property type="entry name" value="PyrdxlP-dep_Trfase"/>
</dbReference>
<protein>
    <recommendedName>
        <fullName evidence="3">PLP-dependent transferase</fullName>
    </recommendedName>
</protein>
<dbReference type="AlphaFoldDB" id="A0A1E3PLA0"/>
<dbReference type="Gene3D" id="3.90.1150.10">
    <property type="entry name" value="Aspartate Aminotransferase, domain 1"/>
    <property type="match status" value="1"/>
</dbReference>
<organism evidence="1 2">
    <name type="scientific">Nadsonia fulvescens var. elongata DSM 6958</name>
    <dbReference type="NCBI Taxonomy" id="857566"/>
    <lineage>
        <taxon>Eukaryota</taxon>
        <taxon>Fungi</taxon>
        <taxon>Dikarya</taxon>
        <taxon>Ascomycota</taxon>
        <taxon>Saccharomycotina</taxon>
        <taxon>Dipodascomycetes</taxon>
        <taxon>Dipodascales</taxon>
        <taxon>Dipodascales incertae sedis</taxon>
        <taxon>Nadsonia</taxon>
    </lineage>
</organism>
<proteinExistence type="predicted"/>
<sequence>MGYLWLDQVSVPFKEKYVVRYDALLSAIGNLENESIGYVVPDCGMFVSRTINFKNYSKYQKSLDSKDDFTKLQNRLYALCERKGVQVVSGSDMAAEKDIAKSGNPWRLTFAYQDVDDDEEGIKRLGKALLILWDE</sequence>
<evidence type="ECO:0000313" key="1">
    <source>
        <dbReference type="EMBL" id="ODQ66060.1"/>
    </source>
</evidence>